<feature type="region of interest" description="Disordered" evidence="6">
    <location>
        <begin position="824"/>
        <end position="909"/>
    </location>
</feature>
<feature type="compositionally biased region" description="Basic and acidic residues" evidence="6">
    <location>
        <begin position="837"/>
        <end position="853"/>
    </location>
</feature>
<dbReference type="GO" id="GO:0030983">
    <property type="term" value="F:mismatched DNA binding"/>
    <property type="evidence" value="ECO:0007669"/>
    <property type="project" value="InterPro"/>
</dbReference>
<organism evidence="8">
    <name type="scientific">Trichophyton rubrum CBS 288.86</name>
    <dbReference type="NCBI Taxonomy" id="1215330"/>
    <lineage>
        <taxon>Eukaryota</taxon>
        <taxon>Fungi</taxon>
        <taxon>Dikarya</taxon>
        <taxon>Ascomycota</taxon>
        <taxon>Pezizomycotina</taxon>
        <taxon>Eurotiomycetes</taxon>
        <taxon>Eurotiomycetidae</taxon>
        <taxon>Onygenales</taxon>
        <taxon>Arthrodermataceae</taxon>
        <taxon>Trichophyton</taxon>
    </lineage>
</organism>
<dbReference type="Pfam" id="PF05190">
    <property type="entry name" value="MutS_IV"/>
    <property type="match status" value="1"/>
</dbReference>
<dbReference type="InterPro" id="IPR000432">
    <property type="entry name" value="DNA_mismatch_repair_MutS_C"/>
</dbReference>
<keyword evidence="3" id="KW-0067">ATP-binding</keyword>
<evidence type="ECO:0000259" key="7">
    <source>
        <dbReference type="PROSITE" id="PS00486"/>
    </source>
</evidence>
<dbReference type="InterPro" id="IPR027417">
    <property type="entry name" value="P-loop_NTPase"/>
</dbReference>
<dbReference type="OrthoDB" id="276261at2759"/>
<dbReference type="Gene3D" id="3.30.420.110">
    <property type="entry name" value="MutS, connector domain"/>
    <property type="match status" value="1"/>
</dbReference>
<keyword evidence="4" id="KW-0238">DNA-binding</keyword>
<dbReference type="PIRSF" id="PIRSF037677">
    <property type="entry name" value="DNA_mis_repair_Msh6"/>
    <property type="match status" value="1"/>
</dbReference>
<sequence length="909" mass="101684">MGSKIAIEMPSRTPSIPLYPFTSETRSTRPGTSRTAAGGHRATRPTTAATTAASQEIICAISESRGISPAVGLAFVNLSTSEAVLSQICDSQTYARTVHKLAVFEPSEVLFMNTSKEPLSKLYAIVEENLPHIRIITFDRKHWSEQNCHDYVERLAFKEDIETIKMALEGSYFSACCFAAVLSYIELELSATFAPHSLRLRYEPSEGSMMIDLSTIVSLELIQNLQNAKSKDCLFGILNETLTPMGARLLRSNILQPSTEIAKLNTRYDAVEELSSNEGMFFAVRQALKSFVDSDRVLTALTVIPTKPSFLFAEQSINNVIMLKTFVSCIRPIHEALAGAKSSLLETIRDASSPRNYEPVQTILKETLNDDIRYQTSALDLRNHRTYAVKAGVNNLLDVARQTYKEANDDVSELCARLTEEYDIPLDLRFETGRHYYFRVKSTDLQGVVLPNIFINVYRKKAYVEFQTLDLVKMNQKITDSHNEVVSMSDRSIQELIDDARSQISSLFRISEAVALLDMIAAFAYLHTLQDYVRPEITDTLAIKAGRHPIREKIHSTKYIPNDVYASSQSRFQIITGCNMSGKSTYIRSLALMAVMAQIGSSVPAQYASFPIVHQLFARVSTDDNQATNVSTFSTEMREMAFILRNVDSKSMVIIDELGRGTASTDGLAISIAIAEALVETHALVWFTTHFHDLPRIMEHRSGVINLHLAVDMSDPRSKITMLYKIVDGYVQEQHYGLALARIFSLPPYLIEVAEEVSNHLALAAQDRAKSPAIISLAKRRRLLLTLGEQLMHAHEGTMEDDALREWLLRLQREFTLRMTDIEAEAESNMGDGETSPEPRETEGSQEDREHMEAVSQISSQSFPIIPVDSTPNLKRPRGLASHSFEDNELLLNSDSGELDTTHSCTSNE</sequence>
<dbReference type="HOGENOM" id="CLU_002472_7_3_1"/>
<keyword evidence="2" id="KW-0547">Nucleotide-binding</keyword>
<dbReference type="Gene3D" id="3.40.50.300">
    <property type="entry name" value="P-loop containing nucleotide triphosphate hydrolases"/>
    <property type="match status" value="1"/>
</dbReference>
<dbReference type="Gene3D" id="1.10.1420.10">
    <property type="match status" value="2"/>
</dbReference>
<comment type="similarity">
    <text evidence="1">Belongs to the DNA mismatch repair MutS family.</text>
</comment>
<dbReference type="GO" id="GO:0007131">
    <property type="term" value="P:reciprocal meiotic recombination"/>
    <property type="evidence" value="ECO:0007669"/>
    <property type="project" value="TreeGrafter"/>
</dbReference>
<evidence type="ECO:0000313" key="8">
    <source>
        <dbReference type="EMBL" id="EZF55517.1"/>
    </source>
</evidence>
<dbReference type="PANTHER" id="PTHR11361:SF21">
    <property type="entry name" value="MUTS PROTEIN HOMOLOG 4"/>
    <property type="match status" value="1"/>
</dbReference>
<feature type="compositionally biased region" description="Low complexity" evidence="6">
    <location>
        <begin position="31"/>
        <end position="48"/>
    </location>
</feature>
<evidence type="ECO:0000256" key="1">
    <source>
        <dbReference type="ARBA" id="ARBA00006271"/>
    </source>
</evidence>
<gene>
    <name evidence="8" type="ORF">H103_01906</name>
</gene>
<evidence type="ECO:0000256" key="6">
    <source>
        <dbReference type="SAM" id="MobiDB-lite"/>
    </source>
</evidence>
<evidence type="ECO:0000256" key="2">
    <source>
        <dbReference type="ARBA" id="ARBA00022741"/>
    </source>
</evidence>
<dbReference type="FunFam" id="1.10.1420.10:FF:000013">
    <property type="entry name" value="mutS protein homolog 4"/>
    <property type="match status" value="1"/>
</dbReference>
<dbReference type="InterPro" id="IPR036187">
    <property type="entry name" value="DNA_mismatch_repair_MutS_sf"/>
</dbReference>
<dbReference type="GO" id="GO:0005634">
    <property type="term" value="C:nucleus"/>
    <property type="evidence" value="ECO:0007669"/>
    <property type="project" value="TreeGrafter"/>
</dbReference>
<dbReference type="EMBL" id="KK207749">
    <property type="protein sequence ID" value="EZF55517.1"/>
    <property type="molecule type" value="Genomic_DNA"/>
</dbReference>
<reference evidence="8" key="1">
    <citation type="submission" date="2014-02" db="EMBL/GenBank/DDBJ databases">
        <title>The Genome Sequence of Trichophyton rubrum (morphotype fischeri) CBS 288.86.</title>
        <authorList>
            <consortium name="The Broad Institute Genomics Platform"/>
            <person name="Cuomo C.A."/>
            <person name="White T.C."/>
            <person name="Graser Y."/>
            <person name="Martinez-Rossi N."/>
            <person name="Heitman J."/>
            <person name="Young S.K."/>
            <person name="Zeng Q."/>
            <person name="Gargeya S."/>
            <person name="Abouelleil A."/>
            <person name="Alvarado L."/>
            <person name="Chapman S.B."/>
            <person name="Gainer-Dewar J."/>
            <person name="Goldberg J."/>
            <person name="Griggs A."/>
            <person name="Gujja S."/>
            <person name="Hansen M."/>
            <person name="Howarth C."/>
            <person name="Imamovic A."/>
            <person name="Larimer J."/>
            <person name="Martinez D."/>
            <person name="Murphy C."/>
            <person name="Pearson M.D."/>
            <person name="Persinoti G."/>
            <person name="Poon T."/>
            <person name="Priest M."/>
            <person name="Roberts A.D."/>
            <person name="Saif S."/>
            <person name="Shea T.D."/>
            <person name="Sykes S.N."/>
            <person name="Wortman J."/>
            <person name="Nusbaum C."/>
            <person name="Birren B."/>
        </authorList>
    </citation>
    <scope>NUCLEOTIDE SEQUENCE [LARGE SCALE GENOMIC DNA]</scope>
    <source>
        <strain evidence="8">CBS 288.86</strain>
    </source>
</reference>
<dbReference type="InterPro" id="IPR007861">
    <property type="entry name" value="DNA_mismatch_repair_MutS_clamp"/>
</dbReference>
<dbReference type="Pfam" id="PF05192">
    <property type="entry name" value="MutS_III"/>
    <property type="match status" value="1"/>
</dbReference>
<dbReference type="GO" id="GO:0006298">
    <property type="term" value="P:mismatch repair"/>
    <property type="evidence" value="ECO:0007669"/>
    <property type="project" value="InterPro"/>
</dbReference>
<evidence type="ECO:0000256" key="3">
    <source>
        <dbReference type="ARBA" id="ARBA00022840"/>
    </source>
</evidence>
<dbReference type="PANTHER" id="PTHR11361">
    <property type="entry name" value="DNA MISMATCH REPAIR PROTEIN MUTS FAMILY MEMBER"/>
    <property type="match status" value="1"/>
</dbReference>
<feature type="region of interest" description="Disordered" evidence="6">
    <location>
        <begin position="1"/>
        <end position="48"/>
    </location>
</feature>
<dbReference type="Pfam" id="PF00488">
    <property type="entry name" value="MutS_V"/>
    <property type="match status" value="1"/>
</dbReference>
<proteinExistence type="inferred from homology"/>
<dbReference type="InterPro" id="IPR045076">
    <property type="entry name" value="MutS"/>
</dbReference>
<dbReference type="SMART" id="SM00534">
    <property type="entry name" value="MUTSac"/>
    <property type="match status" value="1"/>
</dbReference>
<dbReference type="Pfam" id="PF05188">
    <property type="entry name" value="MutS_II"/>
    <property type="match status" value="1"/>
</dbReference>
<evidence type="ECO:0000256" key="5">
    <source>
        <dbReference type="ARBA" id="ARBA00023254"/>
    </source>
</evidence>
<keyword evidence="5" id="KW-0469">Meiosis</keyword>
<accession>A0A022WAW2</accession>
<dbReference type="SUPFAM" id="SSF48334">
    <property type="entry name" value="DNA repair protein MutS, domain III"/>
    <property type="match status" value="1"/>
</dbReference>
<dbReference type="FunFam" id="3.40.50.300:FF:002054">
    <property type="entry name" value="DNA mismatch repair protein MSH4"/>
    <property type="match status" value="1"/>
</dbReference>
<dbReference type="Proteomes" id="UP000023758">
    <property type="component" value="Unassembled WGS sequence"/>
</dbReference>
<dbReference type="PROSITE" id="PS00486">
    <property type="entry name" value="DNA_MISMATCH_REPAIR_2"/>
    <property type="match status" value="1"/>
</dbReference>
<dbReference type="GO" id="GO:0140664">
    <property type="term" value="F:ATP-dependent DNA damage sensor activity"/>
    <property type="evidence" value="ECO:0007669"/>
    <property type="project" value="InterPro"/>
</dbReference>
<dbReference type="SUPFAM" id="SSF52540">
    <property type="entry name" value="P-loop containing nucleoside triphosphate hydrolases"/>
    <property type="match status" value="1"/>
</dbReference>
<dbReference type="GO" id="GO:0005524">
    <property type="term" value="F:ATP binding"/>
    <property type="evidence" value="ECO:0007669"/>
    <property type="project" value="UniProtKB-KW"/>
</dbReference>
<protein>
    <recommendedName>
        <fullName evidence="7">DNA mismatch repair proteins mutS family domain-containing protein</fullName>
    </recommendedName>
</protein>
<feature type="compositionally biased region" description="Low complexity" evidence="6">
    <location>
        <begin position="856"/>
        <end position="867"/>
    </location>
</feature>
<name>A0A022WAW2_TRIRU</name>
<dbReference type="InterPro" id="IPR007696">
    <property type="entry name" value="DNA_mismatch_repair_MutS_core"/>
</dbReference>
<dbReference type="InterPro" id="IPR007860">
    <property type="entry name" value="DNA_mmatch_repair_MutS_con_dom"/>
</dbReference>
<dbReference type="InterPro" id="IPR017261">
    <property type="entry name" value="DNA_mismatch_repair_MutS/MSH"/>
</dbReference>
<evidence type="ECO:0000256" key="4">
    <source>
        <dbReference type="ARBA" id="ARBA00023125"/>
    </source>
</evidence>
<dbReference type="SMART" id="SM00533">
    <property type="entry name" value="MUTSd"/>
    <property type="match status" value="1"/>
</dbReference>
<dbReference type="InterPro" id="IPR036678">
    <property type="entry name" value="MutS_con_dom_sf"/>
</dbReference>
<dbReference type="SUPFAM" id="SSF53150">
    <property type="entry name" value="DNA repair protein MutS, domain II"/>
    <property type="match status" value="1"/>
</dbReference>
<dbReference type="AlphaFoldDB" id="A0A022WAW2"/>
<feature type="domain" description="DNA mismatch repair proteins mutS family" evidence="7">
    <location>
        <begin position="651"/>
        <end position="667"/>
    </location>
</feature>